<name>A0AB38DP71_9NEIS</name>
<feature type="transmembrane region" description="Helical" evidence="2">
    <location>
        <begin position="299"/>
        <end position="325"/>
    </location>
</feature>
<feature type="compositionally biased region" description="Polar residues" evidence="1">
    <location>
        <begin position="1"/>
        <end position="14"/>
    </location>
</feature>
<feature type="region of interest" description="Disordered" evidence="1">
    <location>
        <begin position="1"/>
        <end position="20"/>
    </location>
</feature>
<feature type="transmembrane region" description="Helical" evidence="2">
    <location>
        <begin position="263"/>
        <end position="287"/>
    </location>
</feature>
<evidence type="ECO:0000256" key="2">
    <source>
        <dbReference type="SAM" id="Phobius"/>
    </source>
</evidence>
<dbReference type="Gene3D" id="3.30.1330.60">
    <property type="entry name" value="OmpA-like domain"/>
    <property type="match status" value="1"/>
</dbReference>
<feature type="transmembrane region" description="Helical" evidence="2">
    <location>
        <begin position="236"/>
        <end position="257"/>
    </location>
</feature>
<sequence length="568" mass="64309">MNNPFQTNATQENTNKQEEKLKDYLKKMEIWERRAEEEKKRAENALKAKMLDEAKKHAKSTSKFAYEVLRIADLAKKVISEQNTANTANTNPLEELKKKINICAQNAQKLAYEADKLISDEERYKITFDKLSTLLGFLFKLGLLIGGGGVFIYCFLDINYFPSPMSIENALAFIFIALGFGIAFIAIYVVVEILWKAVKIVMEILMASIKFLIMVKIFKKNNLNQKSNVNASLREIAISVLIGFILTIIIGLIGFISNIDIDFIFSLLVFIWSIVLGKIILIVFLMKGWELNYRKEDKIYILGILILVIYSIICAVFAITGFNFLRFPFNQLGIALQNVSMGLSEKDFNLIKNTAEEADIPVLFSCNESEKTIHGVDVLWHGLGDNSLIEIPSREQNKNIRLELKSSENKIITLSNQTSPKGCIHARLKNSFDKRKSEPSEKMTNELNDILTKVANNYAVKKLDVTGYADLSPYKGGNQQLSKQRADTVKSKIDEIKKGVQGIENLEVYSIGGGNYHADNKCINPKLSEKDLEDCRMVDRGISLRFHVEQKKPDQGNQQDAQSKQQNN</sequence>
<evidence type="ECO:0000313" key="3">
    <source>
        <dbReference type="EMBL" id="SNU78792.1"/>
    </source>
</evidence>
<gene>
    <name evidence="3" type="ORF">SAMEA4504057_00268</name>
</gene>
<dbReference type="EMBL" id="LT906434">
    <property type="protein sequence ID" value="SNU78792.1"/>
    <property type="molecule type" value="Genomic_DNA"/>
</dbReference>
<evidence type="ECO:0000256" key="1">
    <source>
        <dbReference type="SAM" id="MobiDB-lite"/>
    </source>
</evidence>
<dbReference type="InterPro" id="IPR036737">
    <property type="entry name" value="OmpA-like_sf"/>
</dbReference>
<accession>A0AB38DP71</accession>
<feature type="region of interest" description="Disordered" evidence="1">
    <location>
        <begin position="548"/>
        <end position="568"/>
    </location>
</feature>
<feature type="transmembrane region" description="Helical" evidence="2">
    <location>
        <begin position="134"/>
        <end position="158"/>
    </location>
</feature>
<dbReference type="KEGG" id="nzo:SAMEA4504057_0268"/>
<reference evidence="3 4" key="1">
    <citation type="submission" date="2017-06" db="EMBL/GenBank/DDBJ databases">
        <authorList>
            <consortium name="Pathogen Informatics"/>
        </authorList>
    </citation>
    <scope>NUCLEOTIDE SEQUENCE [LARGE SCALE GENOMIC DNA]</scope>
    <source>
        <strain evidence="3 4">NCTC12230</strain>
    </source>
</reference>
<dbReference type="RefSeq" id="WP_095197812.1">
    <property type="nucleotide sequence ID" value="NZ_LT906434.1"/>
</dbReference>
<keyword evidence="2" id="KW-1133">Transmembrane helix</keyword>
<evidence type="ECO:0000313" key="4">
    <source>
        <dbReference type="Proteomes" id="UP000215033"/>
    </source>
</evidence>
<proteinExistence type="predicted"/>
<organism evidence="3 4">
    <name type="scientific">Neisseria zoodegmatis</name>
    <dbReference type="NCBI Taxonomy" id="326523"/>
    <lineage>
        <taxon>Bacteria</taxon>
        <taxon>Pseudomonadati</taxon>
        <taxon>Pseudomonadota</taxon>
        <taxon>Betaproteobacteria</taxon>
        <taxon>Neisseriales</taxon>
        <taxon>Neisseriaceae</taxon>
        <taxon>Neisseria</taxon>
    </lineage>
</organism>
<evidence type="ECO:0008006" key="5">
    <source>
        <dbReference type="Google" id="ProtNLM"/>
    </source>
</evidence>
<dbReference type="Proteomes" id="UP000215033">
    <property type="component" value="Chromosome 1"/>
</dbReference>
<keyword evidence="2" id="KW-0812">Transmembrane</keyword>
<feature type="compositionally biased region" description="Polar residues" evidence="1">
    <location>
        <begin position="555"/>
        <end position="568"/>
    </location>
</feature>
<feature type="transmembrane region" description="Helical" evidence="2">
    <location>
        <begin position="170"/>
        <end position="191"/>
    </location>
</feature>
<keyword evidence="2" id="KW-0472">Membrane</keyword>
<dbReference type="AlphaFoldDB" id="A0AB38DP71"/>
<protein>
    <recommendedName>
        <fullName evidence="5">OmpA-like domain-containing protein</fullName>
    </recommendedName>
</protein>
<dbReference type="SUPFAM" id="SSF103088">
    <property type="entry name" value="OmpA-like"/>
    <property type="match status" value="1"/>
</dbReference>